<dbReference type="Proteomes" id="UP000278149">
    <property type="component" value="Unassembled WGS sequence"/>
</dbReference>
<dbReference type="GO" id="GO:0050897">
    <property type="term" value="F:cobalt ion binding"/>
    <property type="evidence" value="ECO:0007669"/>
    <property type="project" value="TreeGrafter"/>
</dbReference>
<feature type="transmembrane region" description="Helical" evidence="12">
    <location>
        <begin position="264"/>
        <end position="284"/>
    </location>
</feature>
<keyword evidence="3" id="KW-0813">Transport</keyword>
<evidence type="ECO:0000256" key="4">
    <source>
        <dbReference type="ARBA" id="ARBA00022475"/>
    </source>
</evidence>
<evidence type="ECO:0000256" key="12">
    <source>
        <dbReference type="SAM" id="Phobius"/>
    </source>
</evidence>
<gene>
    <name evidence="13" type="ORF">D9Q81_04100</name>
</gene>
<protein>
    <submittedName>
        <fullName evidence="13">Magnesium transporter CorA family protein</fullName>
    </submittedName>
</protein>
<dbReference type="AlphaFoldDB" id="A0A3R9QYZ6"/>
<dbReference type="SUPFAM" id="SSF143865">
    <property type="entry name" value="CorA soluble domain-like"/>
    <property type="match status" value="1"/>
</dbReference>
<dbReference type="GO" id="GO:0015087">
    <property type="term" value="F:cobalt ion transmembrane transporter activity"/>
    <property type="evidence" value="ECO:0007669"/>
    <property type="project" value="TreeGrafter"/>
</dbReference>
<keyword evidence="6" id="KW-0460">Magnesium</keyword>
<evidence type="ECO:0000313" key="14">
    <source>
        <dbReference type="Proteomes" id="UP000278149"/>
    </source>
</evidence>
<dbReference type="GO" id="GO:0015095">
    <property type="term" value="F:magnesium ion transmembrane transporter activity"/>
    <property type="evidence" value="ECO:0007669"/>
    <property type="project" value="TreeGrafter"/>
</dbReference>
<comment type="caution">
    <text evidence="13">The sequence shown here is derived from an EMBL/GenBank/DDBJ whole genome shotgun (WGS) entry which is preliminary data.</text>
</comment>
<accession>A0A3R9QYZ6</accession>
<keyword evidence="4" id="KW-1003">Cell membrane</keyword>
<organism evidence="13 14">
    <name type="scientific">Candidatus Korarchaeum cryptofilum</name>
    <dbReference type="NCBI Taxonomy" id="498846"/>
    <lineage>
        <taxon>Archaea</taxon>
        <taxon>Thermoproteota</taxon>
        <taxon>Candidatus Korarchaeia</taxon>
        <taxon>Candidatus Korarchaeales</taxon>
        <taxon>Candidatus Korarchaeaceae</taxon>
        <taxon>Candidatus Korarchaeum</taxon>
    </lineage>
</organism>
<dbReference type="EMBL" id="RCOR01000021">
    <property type="protein sequence ID" value="RSN69199.1"/>
    <property type="molecule type" value="Genomic_DNA"/>
</dbReference>
<keyword evidence="5 12" id="KW-0812">Transmembrane</keyword>
<keyword evidence="8" id="KW-0406">Ion transport</keyword>
<keyword evidence="9 12" id="KW-0472">Membrane</keyword>
<dbReference type="GO" id="GO:0005886">
    <property type="term" value="C:plasma membrane"/>
    <property type="evidence" value="ECO:0007669"/>
    <property type="project" value="UniProtKB-SubCell"/>
</dbReference>
<name>A0A3R9QYZ6_9CREN</name>
<dbReference type="SUPFAM" id="SSF144083">
    <property type="entry name" value="Magnesium transport protein CorA, transmembrane region"/>
    <property type="match status" value="1"/>
</dbReference>
<evidence type="ECO:0000256" key="6">
    <source>
        <dbReference type="ARBA" id="ARBA00022842"/>
    </source>
</evidence>
<evidence type="ECO:0000256" key="2">
    <source>
        <dbReference type="ARBA" id="ARBA00009765"/>
    </source>
</evidence>
<sequence length="290" mass="33827">MEALIFPGKSRKAFLIDEKDMETALKELSLPAHLIDSIMREDRQRAIPHDGLTLILRRFTFEEQLEQHPFIILLRNDFIAIISGKDFLERIKEDFERNSYDCKSSLDVFMSLSLLRLVDEYYRVYDAIEDEIDELEDEVSENPSKIGIDEFRRVRDSLIRFRRALYSFREIASLMLGRGVYEISDNAERIIQEVYEDLVQLMDMVESQRERLADVRDLHLSALSLSLNEIMKKLTAVNVIALPLIIIAGIYGMNLMIPEAKWPYAYPAVLIAMFSIAFLLTLILRRKGWI</sequence>
<dbReference type="InterPro" id="IPR045861">
    <property type="entry name" value="CorA_cytoplasmic_dom"/>
</dbReference>
<dbReference type="Pfam" id="PF01544">
    <property type="entry name" value="CorA"/>
    <property type="match status" value="1"/>
</dbReference>
<feature type="transmembrane region" description="Helical" evidence="12">
    <location>
        <begin position="234"/>
        <end position="252"/>
    </location>
</feature>
<evidence type="ECO:0000256" key="11">
    <source>
        <dbReference type="ARBA" id="ARBA00045497"/>
    </source>
</evidence>
<evidence type="ECO:0000256" key="8">
    <source>
        <dbReference type="ARBA" id="ARBA00023065"/>
    </source>
</evidence>
<dbReference type="InterPro" id="IPR045863">
    <property type="entry name" value="CorA_TM1_TM2"/>
</dbReference>
<evidence type="ECO:0000256" key="5">
    <source>
        <dbReference type="ARBA" id="ARBA00022692"/>
    </source>
</evidence>
<comment type="function">
    <text evidence="11">Mediates influx of magnesium ions. Alternates between open and closed states. Activated by low cytoplasmic Mg(2+) levels. Inactive when cytoplasmic Mg(2+) levels are high.</text>
</comment>
<evidence type="ECO:0000256" key="7">
    <source>
        <dbReference type="ARBA" id="ARBA00022989"/>
    </source>
</evidence>
<dbReference type="InterPro" id="IPR002523">
    <property type="entry name" value="MgTranspt_CorA/ZnTranspt_ZntB"/>
</dbReference>
<evidence type="ECO:0000256" key="9">
    <source>
        <dbReference type="ARBA" id="ARBA00023136"/>
    </source>
</evidence>
<comment type="subcellular location">
    <subcellularLocation>
        <location evidence="1">Cell membrane</location>
        <topology evidence="1">Multi-pass membrane protein</topology>
    </subcellularLocation>
</comment>
<dbReference type="PANTHER" id="PTHR46494">
    <property type="entry name" value="CORA FAMILY METAL ION TRANSPORTER (EUROFUNG)"/>
    <property type="match status" value="1"/>
</dbReference>
<proteinExistence type="inferred from homology"/>
<dbReference type="FunFam" id="1.20.58.340:FF:000004">
    <property type="entry name" value="Magnesium transport protein CorA"/>
    <property type="match status" value="1"/>
</dbReference>
<evidence type="ECO:0000256" key="10">
    <source>
        <dbReference type="ARBA" id="ARBA00034269"/>
    </source>
</evidence>
<evidence type="ECO:0000313" key="13">
    <source>
        <dbReference type="EMBL" id="RSN69199.1"/>
    </source>
</evidence>
<dbReference type="PANTHER" id="PTHR46494:SF1">
    <property type="entry name" value="CORA FAMILY METAL ION TRANSPORTER (EUROFUNG)"/>
    <property type="match status" value="1"/>
</dbReference>
<evidence type="ECO:0000256" key="1">
    <source>
        <dbReference type="ARBA" id="ARBA00004651"/>
    </source>
</evidence>
<comment type="similarity">
    <text evidence="2">Belongs to the CorA metal ion transporter (MIT) (TC 1.A.35) family.</text>
</comment>
<dbReference type="RefSeq" id="WP_125741485.1">
    <property type="nucleotide sequence ID" value="NZ_RCOR01000021.1"/>
</dbReference>
<comment type="catalytic activity">
    <reaction evidence="10">
        <text>Mg(2+)(in) = Mg(2+)(out)</text>
        <dbReference type="Rhea" id="RHEA:29827"/>
        <dbReference type="ChEBI" id="CHEBI:18420"/>
    </reaction>
</comment>
<keyword evidence="7 12" id="KW-1133">Transmembrane helix</keyword>
<dbReference type="Gene3D" id="1.20.58.340">
    <property type="entry name" value="Magnesium transport protein CorA, transmembrane region"/>
    <property type="match status" value="2"/>
</dbReference>
<evidence type="ECO:0000256" key="3">
    <source>
        <dbReference type="ARBA" id="ARBA00022448"/>
    </source>
</evidence>
<dbReference type="GO" id="GO:0000287">
    <property type="term" value="F:magnesium ion binding"/>
    <property type="evidence" value="ECO:0007669"/>
    <property type="project" value="TreeGrafter"/>
</dbReference>
<reference evidence="13 14" key="1">
    <citation type="submission" date="2018-10" db="EMBL/GenBank/DDBJ databases">
        <title>Co-occurring genomic capacity for anaerobic methane metabolism and dissimilatory sulfite reduction discovered in the Korarchaeota.</title>
        <authorList>
            <person name="Mckay L.J."/>
            <person name="Dlakic M."/>
            <person name="Fields M.W."/>
            <person name="Delmont T.O."/>
            <person name="Eren A.M."/>
            <person name="Jay Z.J."/>
            <person name="Klingelsmith K.B."/>
            <person name="Rusch D.B."/>
            <person name="Inskeep W.P."/>
        </authorList>
    </citation>
    <scope>NUCLEOTIDE SEQUENCE [LARGE SCALE GENOMIC DNA]</scope>
    <source>
        <strain evidence="13 14">WS</strain>
    </source>
</reference>